<dbReference type="Pfam" id="PF04603">
    <property type="entry name" value="Mog1"/>
    <property type="match status" value="1"/>
</dbReference>
<sequence>MDLASRDLYGGAMSMAVPSGMVDVSNFRTVPDNQEVFADDNDCSVIVEILESVSAQKHDALR</sequence>
<comment type="similarity">
    <text evidence="1">Belongs to the MOG1 family.</text>
</comment>
<keyword evidence="2" id="KW-0813">Transport</keyword>
<protein>
    <submittedName>
        <fullName evidence="4">Uncharacterized protein</fullName>
    </submittedName>
</protein>
<evidence type="ECO:0000313" key="4">
    <source>
        <dbReference type="EMBL" id="KAJ1727136.1"/>
    </source>
</evidence>
<dbReference type="GO" id="GO:0031267">
    <property type="term" value="F:small GTPase binding"/>
    <property type="evidence" value="ECO:0007669"/>
    <property type="project" value="TreeGrafter"/>
</dbReference>
<feature type="non-terminal residue" evidence="4">
    <location>
        <position position="62"/>
    </location>
</feature>
<keyword evidence="3" id="KW-0653">Protein transport</keyword>
<evidence type="ECO:0000256" key="1">
    <source>
        <dbReference type="ARBA" id="ARBA00010307"/>
    </source>
</evidence>
<gene>
    <name evidence="4" type="ORF">LPJ61_004734</name>
</gene>
<dbReference type="GO" id="GO:0006606">
    <property type="term" value="P:protein import into nucleus"/>
    <property type="evidence" value="ECO:0007669"/>
    <property type="project" value="TreeGrafter"/>
</dbReference>
<dbReference type="OrthoDB" id="10255285at2759"/>
<dbReference type="InterPro" id="IPR007681">
    <property type="entry name" value="Mog1"/>
</dbReference>
<comment type="caution">
    <text evidence="4">The sequence shown here is derived from an EMBL/GenBank/DDBJ whole genome shotgun (WGS) entry which is preliminary data.</text>
</comment>
<dbReference type="Proteomes" id="UP001143981">
    <property type="component" value="Unassembled WGS sequence"/>
</dbReference>
<proteinExistence type="inferred from homology"/>
<dbReference type="SUPFAM" id="SSF55724">
    <property type="entry name" value="Mog1p/PsbP-like"/>
    <property type="match status" value="1"/>
</dbReference>
<accession>A0A9W8CWG3</accession>
<evidence type="ECO:0000313" key="5">
    <source>
        <dbReference type="Proteomes" id="UP001143981"/>
    </source>
</evidence>
<name>A0A9W8CWG3_9FUNG</name>
<evidence type="ECO:0000256" key="2">
    <source>
        <dbReference type="ARBA" id="ARBA00022448"/>
    </source>
</evidence>
<reference evidence="4" key="1">
    <citation type="submission" date="2022-07" db="EMBL/GenBank/DDBJ databases">
        <title>Phylogenomic reconstructions and comparative analyses of Kickxellomycotina fungi.</title>
        <authorList>
            <person name="Reynolds N.K."/>
            <person name="Stajich J.E."/>
            <person name="Barry K."/>
            <person name="Grigoriev I.V."/>
            <person name="Crous P."/>
            <person name="Smith M.E."/>
        </authorList>
    </citation>
    <scope>NUCLEOTIDE SEQUENCE</scope>
    <source>
        <strain evidence="4">BCRC 34381</strain>
    </source>
</reference>
<dbReference type="PANTHER" id="PTHR15837:SF0">
    <property type="entry name" value="RAN GUANINE NUCLEOTIDE RELEASE FACTOR"/>
    <property type="match status" value="1"/>
</dbReference>
<dbReference type="Gene3D" id="3.40.1000.10">
    <property type="entry name" value="Mog1/PsbP, alpha/beta/alpha sandwich"/>
    <property type="match status" value="1"/>
</dbReference>
<dbReference type="InterPro" id="IPR016123">
    <property type="entry name" value="Mog1/PsbP_a/b/a-sand"/>
</dbReference>
<dbReference type="PANTHER" id="PTHR15837">
    <property type="entry name" value="RAN GUANINE NUCLEOTIDE RELEASE FACTOR"/>
    <property type="match status" value="1"/>
</dbReference>
<keyword evidence="5" id="KW-1185">Reference proteome</keyword>
<dbReference type="GO" id="GO:0005085">
    <property type="term" value="F:guanyl-nucleotide exchange factor activity"/>
    <property type="evidence" value="ECO:0007669"/>
    <property type="project" value="TreeGrafter"/>
</dbReference>
<dbReference type="AlphaFoldDB" id="A0A9W8CWG3"/>
<evidence type="ECO:0000256" key="3">
    <source>
        <dbReference type="ARBA" id="ARBA00022927"/>
    </source>
</evidence>
<dbReference type="GO" id="GO:0005634">
    <property type="term" value="C:nucleus"/>
    <property type="evidence" value="ECO:0007669"/>
    <property type="project" value="TreeGrafter"/>
</dbReference>
<dbReference type="EMBL" id="JANBOI010001208">
    <property type="protein sequence ID" value="KAJ1727136.1"/>
    <property type="molecule type" value="Genomic_DNA"/>
</dbReference>
<organism evidence="4 5">
    <name type="scientific">Coemansia biformis</name>
    <dbReference type="NCBI Taxonomy" id="1286918"/>
    <lineage>
        <taxon>Eukaryota</taxon>
        <taxon>Fungi</taxon>
        <taxon>Fungi incertae sedis</taxon>
        <taxon>Zoopagomycota</taxon>
        <taxon>Kickxellomycotina</taxon>
        <taxon>Kickxellomycetes</taxon>
        <taxon>Kickxellales</taxon>
        <taxon>Kickxellaceae</taxon>
        <taxon>Coemansia</taxon>
    </lineage>
</organism>